<evidence type="ECO:0000313" key="9">
    <source>
        <dbReference type="EMBL" id="GAX78061.1"/>
    </source>
</evidence>
<dbReference type="GO" id="GO:0016120">
    <property type="term" value="P:carotene biosynthetic process"/>
    <property type="evidence" value="ECO:0007669"/>
    <property type="project" value="TreeGrafter"/>
</dbReference>
<name>A0A250X4S2_9CHLO</name>
<keyword evidence="10" id="KW-1185">Reference proteome</keyword>
<dbReference type="NCBIfam" id="TIGR01988">
    <property type="entry name" value="Ubi-OHases"/>
    <property type="match status" value="1"/>
</dbReference>
<dbReference type="GO" id="GO:0016705">
    <property type="term" value="F:oxidoreductase activity, acting on paired donors, with incorporation or reduction of molecular oxygen"/>
    <property type="evidence" value="ECO:0007669"/>
    <property type="project" value="InterPro"/>
</dbReference>
<dbReference type="GO" id="GO:0004497">
    <property type="term" value="F:monooxygenase activity"/>
    <property type="evidence" value="ECO:0007669"/>
    <property type="project" value="UniProtKB-KW"/>
</dbReference>
<comment type="cofactor">
    <cofactor evidence="1">
        <name>FAD</name>
        <dbReference type="ChEBI" id="CHEBI:57692"/>
    </cofactor>
</comment>
<dbReference type="Gene3D" id="3.30.9.10">
    <property type="entry name" value="D-Amino Acid Oxidase, subunit A, domain 2"/>
    <property type="match status" value="1"/>
</dbReference>
<comment type="caution">
    <text evidence="9">The sequence shown here is derived from an EMBL/GenBank/DDBJ whole genome shotgun (WGS) entry which is preliminary data.</text>
</comment>
<feature type="compositionally biased region" description="Low complexity" evidence="7">
    <location>
        <begin position="261"/>
        <end position="275"/>
    </location>
</feature>
<feature type="domain" description="FAD-binding" evidence="8">
    <location>
        <begin position="458"/>
        <end position="539"/>
    </location>
</feature>
<keyword evidence="6" id="KW-0503">Monooxygenase</keyword>
<gene>
    <name evidence="9" type="ORF">CEUSTIGMA_g5503.t1</name>
</gene>
<accession>A0A250X4S2</accession>
<dbReference type="GO" id="GO:0006744">
    <property type="term" value="P:ubiquinone biosynthetic process"/>
    <property type="evidence" value="ECO:0007669"/>
    <property type="project" value="InterPro"/>
</dbReference>
<evidence type="ECO:0000256" key="6">
    <source>
        <dbReference type="ARBA" id="ARBA00023033"/>
    </source>
</evidence>
<protein>
    <recommendedName>
        <fullName evidence="8">FAD-binding domain-containing protein</fullName>
    </recommendedName>
</protein>
<dbReference type="Pfam" id="PF01494">
    <property type="entry name" value="FAD_binding_3"/>
    <property type="match status" value="2"/>
</dbReference>
<dbReference type="EMBL" id="BEGY01000029">
    <property type="protein sequence ID" value="GAX78061.1"/>
    <property type="molecule type" value="Genomic_DNA"/>
</dbReference>
<feature type="domain" description="FAD-binding" evidence="8">
    <location>
        <begin position="309"/>
        <end position="416"/>
    </location>
</feature>
<keyword evidence="5" id="KW-0560">Oxidoreductase</keyword>
<dbReference type="OrthoDB" id="683240at2759"/>
<sequence>MLNICLKSLSSRPSSLLLSSNFRKHALSTQVEDIYDIVIVGGGMVGAAVGALLGRNSFTSKLRVAILDQQALNLDIKPPEYPELRVSTIIPSSLVTLSKAGVWPDVEIYSAPFSKMQVWDASGEGCICWDARELEQKQQQQHPTFSSPALKPPKAHMVAGGNGEPLMGCVVENTVLQASLLAATQSSTDSCVSLLPLVTVKALGLPKQQPKRAGDIGGEMTSSTSSSAPFSAPRAHNTHVRSSQMAQPEPTASEQPSKLITTSTTSQPGSTPAGTCTSTAANEVPMQQQSHVLPGSENGLAWLQLQDGRVLRARLVVAADGASSRVRALAGLRTSGYEYGQRGVVATVMTDDTEDRTAWQRFLPAGPLALLPVRGGLHNIVWSTTPEAARKLERLSPQDFAEAVNRALQDSLPVDQAMRGLVGEVSRQVASLLSSITPKSKKVKSPPHIQSWVGSQPRSFPLQMQHAGRYVLPRLALVGDAAHAVHPLAGQGVNLGIADAEALVQAVAMAVECGADVGDPLILRDQYENKRMAANSAMMTGKVEETLSLSSPNSRRR</sequence>
<evidence type="ECO:0000256" key="3">
    <source>
        <dbReference type="ARBA" id="ARBA00022630"/>
    </source>
</evidence>
<dbReference type="AlphaFoldDB" id="A0A250X4S2"/>
<evidence type="ECO:0000256" key="1">
    <source>
        <dbReference type="ARBA" id="ARBA00001974"/>
    </source>
</evidence>
<comment type="similarity">
    <text evidence="2">Belongs to the UbiH/COQ6 family.</text>
</comment>
<dbReference type="SUPFAM" id="SSF51905">
    <property type="entry name" value="FAD/NAD(P)-binding domain"/>
    <property type="match status" value="1"/>
</dbReference>
<dbReference type="InterPro" id="IPR018168">
    <property type="entry name" value="Ubi_Hdrlase_CS"/>
</dbReference>
<dbReference type="GO" id="GO:0005739">
    <property type="term" value="C:mitochondrion"/>
    <property type="evidence" value="ECO:0007669"/>
    <property type="project" value="TreeGrafter"/>
</dbReference>
<evidence type="ECO:0000256" key="4">
    <source>
        <dbReference type="ARBA" id="ARBA00022827"/>
    </source>
</evidence>
<dbReference type="Gene3D" id="3.50.50.60">
    <property type="entry name" value="FAD/NAD(P)-binding domain"/>
    <property type="match status" value="2"/>
</dbReference>
<evidence type="ECO:0000256" key="2">
    <source>
        <dbReference type="ARBA" id="ARBA00005349"/>
    </source>
</evidence>
<dbReference type="InterPro" id="IPR010971">
    <property type="entry name" value="UbiH/COQ6"/>
</dbReference>
<dbReference type="GO" id="GO:0071949">
    <property type="term" value="F:FAD binding"/>
    <property type="evidence" value="ECO:0007669"/>
    <property type="project" value="InterPro"/>
</dbReference>
<dbReference type="InterPro" id="IPR002938">
    <property type="entry name" value="FAD-bd"/>
</dbReference>
<dbReference type="GO" id="GO:0016123">
    <property type="term" value="P:xanthophyll biosynthetic process"/>
    <property type="evidence" value="ECO:0007669"/>
    <property type="project" value="TreeGrafter"/>
</dbReference>
<keyword evidence="4" id="KW-0274">FAD</keyword>
<dbReference type="InterPro" id="IPR051205">
    <property type="entry name" value="UbiH/COQ6_monooxygenase"/>
</dbReference>
<proteinExistence type="inferred from homology"/>
<dbReference type="PROSITE" id="PS01304">
    <property type="entry name" value="UBIH"/>
    <property type="match status" value="1"/>
</dbReference>
<feature type="compositionally biased region" description="Polar residues" evidence="7">
    <location>
        <begin position="240"/>
        <end position="260"/>
    </location>
</feature>
<dbReference type="Proteomes" id="UP000232323">
    <property type="component" value="Unassembled WGS sequence"/>
</dbReference>
<dbReference type="PANTHER" id="PTHR43876:SF7">
    <property type="entry name" value="UBIQUINONE BIOSYNTHESIS MONOOXYGENASE COQ6, MITOCHONDRIAL"/>
    <property type="match status" value="1"/>
</dbReference>
<dbReference type="STRING" id="1157962.A0A250X4S2"/>
<evidence type="ECO:0000256" key="5">
    <source>
        <dbReference type="ARBA" id="ARBA00023002"/>
    </source>
</evidence>
<evidence type="ECO:0000256" key="7">
    <source>
        <dbReference type="SAM" id="MobiDB-lite"/>
    </source>
</evidence>
<evidence type="ECO:0000259" key="8">
    <source>
        <dbReference type="Pfam" id="PF01494"/>
    </source>
</evidence>
<dbReference type="PANTHER" id="PTHR43876">
    <property type="entry name" value="UBIQUINONE BIOSYNTHESIS MONOOXYGENASE COQ6, MITOCHONDRIAL"/>
    <property type="match status" value="1"/>
</dbReference>
<feature type="compositionally biased region" description="Low complexity" evidence="7">
    <location>
        <begin position="221"/>
        <end position="233"/>
    </location>
</feature>
<dbReference type="InterPro" id="IPR036188">
    <property type="entry name" value="FAD/NAD-bd_sf"/>
</dbReference>
<feature type="region of interest" description="Disordered" evidence="7">
    <location>
        <begin position="207"/>
        <end position="278"/>
    </location>
</feature>
<evidence type="ECO:0000313" key="10">
    <source>
        <dbReference type="Proteomes" id="UP000232323"/>
    </source>
</evidence>
<keyword evidence="3" id="KW-0285">Flavoprotein</keyword>
<reference evidence="9 10" key="1">
    <citation type="submission" date="2017-08" db="EMBL/GenBank/DDBJ databases">
        <title>Acidophilic green algal genome provides insights into adaptation to an acidic environment.</title>
        <authorList>
            <person name="Hirooka S."/>
            <person name="Hirose Y."/>
            <person name="Kanesaki Y."/>
            <person name="Higuchi S."/>
            <person name="Fujiwara T."/>
            <person name="Onuma R."/>
            <person name="Era A."/>
            <person name="Ohbayashi R."/>
            <person name="Uzuka A."/>
            <person name="Nozaki H."/>
            <person name="Yoshikawa H."/>
            <person name="Miyagishima S.Y."/>
        </authorList>
    </citation>
    <scope>NUCLEOTIDE SEQUENCE [LARGE SCALE GENOMIC DNA]</scope>
    <source>
        <strain evidence="9 10">NIES-2499</strain>
    </source>
</reference>
<organism evidence="9 10">
    <name type="scientific">Chlamydomonas eustigma</name>
    <dbReference type="NCBI Taxonomy" id="1157962"/>
    <lineage>
        <taxon>Eukaryota</taxon>
        <taxon>Viridiplantae</taxon>
        <taxon>Chlorophyta</taxon>
        <taxon>core chlorophytes</taxon>
        <taxon>Chlorophyceae</taxon>
        <taxon>CS clade</taxon>
        <taxon>Chlamydomonadales</taxon>
        <taxon>Chlamydomonadaceae</taxon>
        <taxon>Chlamydomonas</taxon>
    </lineage>
</organism>